<name>A0A9N6YJ30_9RHAB</name>
<proteinExistence type="predicted"/>
<reference evidence="1" key="1">
    <citation type="journal article" date="2022" name="bioRxiv">
        <title>Unlocking the hidden genetic diversity of varicosaviruses, the neglected plant rhabdoviruses.</title>
        <authorList>
            <person name="Bejerman N."/>
            <person name="Dietzgen R.G."/>
            <person name="Debat H."/>
        </authorList>
    </citation>
    <scope>NUCLEOTIDE SEQUENCE</scope>
</reference>
<dbReference type="EMBL" id="BK061794">
    <property type="protein sequence ID" value="DAZ90784.1"/>
    <property type="molecule type" value="Viral_cRNA"/>
</dbReference>
<accession>A0A9N6YJ30</accession>
<evidence type="ECO:0000313" key="1">
    <source>
        <dbReference type="EMBL" id="DAZ90784.1"/>
    </source>
</evidence>
<organism evidence="1">
    <name type="scientific">Pinus yunnanensis virus 1</name>
    <dbReference type="NCBI Taxonomy" id="2977981"/>
    <lineage>
        <taxon>Viruses</taxon>
        <taxon>Riboviria</taxon>
        <taxon>Orthornavirae</taxon>
        <taxon>Negarnaviricota</taxon>
        <taxon>Haploviricotina</taxon>
        <taxon>Monjiviricetes</taxon>
        <taxon>Mononegavirales</taxon>
        <taxon>Rhabdoviridae</taxon>
    </lineage>
</organism>
<protein>
    <submittedName>
        <fullName evidence="1">Protein 3</fullName>
    </submittedName>
</protein>
<sequence length="319" mass="36297">MAGKTFKFNPEFTGSKTATTSWGEWVDESGNPVQQSVPGEACIVPKENVVPWFDSSAVLECPEYRREWTHSWKVEVSMETKEIDLDKLPLIKKFVSLLKGPRKFQDAEIHALWVSHIPQNITTEQIALYLEFTAAAYGAKNLMSFCRFPGYLYVHMIFYPGHSIELHGSPIPWKLRFDTSRIPLKKGYQIGDLYVRLCGNETSICSMEVERPAVMISMAPLTQQIAGIAFTTPRKPSSEMLKTYVRRGVNSMEKVKKMVKLMEAGVDVEGISLMNRLDLVLKKIPETALENYGDIRNRRIIAEKVREATTCKKKMTFGF</sequence>